<dbReference type="InterPro" id="IPR001647">
    <property type="entry name" value="HTH_TetR"/>
</dbReference>
<evidence type="ECO:0000256" key="2">
    <source>
        <dbReference type="PROSITE-ProRule" id="PRU00335"/>
    </source>
</evidence>
<keyword evidence="5" id="KW-1185">Reference proteome</keyword>
<evidence type="ECO:0000313" key="5">
    <source>
        <dbReference type="Proteomes" id="UP000281094"/>
    </source>
</evidence>
<dbReference type="InterPro" id="IPR039536">
    <property type="entry name" value="TetR_C_Proteobacteria"/>
</dbReference>
<dbReference type="Proteomes" id="UP000281094">
    <property type="component" value="Unassembled WGS sequence"/>
</dbReference>
<reference evidence="4 5" key="1">
    <citation type="submission" date="2018-10" db="EMBL/GenBank/DDBJ databases">
        <title>Notoacmeibacter sp. M2BS9Y-3-1, whole genome shotgun sequence.</title>
        <authorList>
            <person name="Tuo L."/>
        </authorList>
    </citation>
    <scope>NUCLEOTIDE SEQUENCE [LARGE SCALE GENOMIC DNA]</scope>
    <source>
        <strain evidence="4 5">M2BS9Y-3-1</strain>
    </source>
</reference>
<dbReference type="PANTHER" id="PTHR30055">
    <property type="entry name" value="HTH-TYPE TRANSCRIPTIONAL REGULATOR RUTR"/>
    <property type="match status" value="1"/>
</dbReference>
<keyword evidence="1 2" id="KW-0238">DNA-binding</keyword>
<sequence length="233" mass="24985">MTEPNHPETDFTPRQREVLDAVLQLIVREGDSFSVARVAREASCSKETLYKWFGDRDGLLTATVRWQASQVTAGEYDGLPLDMVRLQAALEDFAANWLSVISSPTSLALNRVAVSHAGSGKSRLGKILLANGREAVADRLKALLQAGQKSGLLNIVDTEDAFRTFLGLVGRDLQIRLLLGEGPAPDSAANKARAARAAEQFLALFANEGGGKIHPGKAVQTPPSGQLELAIKS</sequence>
<accession>A0A3L7JLT5</accession>
<dbReference type="InterPro" id="IPR009057">
    <property type="entry name" value="Homeodomain-like_sf"/>
</dbReference>
<dbReference type="Gene3D" id="1.10.10.60">
    <property type="entry name" value="Homeodomain-like"/>
    <property type="match status" value="1"/>
</dbReference>
<name>A0A3L7JLT5_9HYPH</name>
<dbReference type="PROSITE" id="PS50977">
    <property type="entry name" value="HTH_TETR_2"/>
    <property type="match status" value="1"/>
</dbReference>
<dbReference type="InterPro" id="IPR050109">
    <property type="entry name" value="HTH-type_TetR-like_transc_reg"/>
</dbReference>
<gene>
    <name evidence="4" type="ORF">D8780_07900</name>
</gene>
<comment type="caution">
    <text evidence="4">The sequence shown here is derived from an EMBL/GenBank/DDBJ whole genome shotgun (WGS) entry which is preliminary data.</text>
</comment>
<feature type="DNA-binding region" description="H-T-H motif" evidence="2">
    <location>
        <begin position="34"/>
        <end position="53"/>
    </location>
</feature>
<evidence type="ECO:0000256" key="1">
    <source>
        <dbReference type="ARBA" id="ARBA00023125"/>
    </source>
</evidence>
<protein>
    <submittedName>
        <fullName evidence="4">TetR/AcrR family transcriptional regulator</fullName>
    </submittedName>
</protein>
<feature type="domain" description="HTH tetR-type" evidence="3">
    <location>
        <begin position="12"/>
        <end position="71"/>
    </location>
</feature>
<dbReference type="PANTHER" id="PTHR30055:SF146">
    <property type="entry name" value="HTH-TYPE TRANSCRIPTIONAL DUAL REGULATOR CECR"/>
    <property type="match status" value="1"/>
</dbReference>
<dbReference type="AlphaFoldDB" id="A0A3L7JLT5"/>
<dbReference type="EMBL" id="RCWN01000001">
    <property type="protein sequence ID" value="RLQ89492.1"/>
    <property type="molecule type" value="Genomic_DNA"/>
</dbReference>
<evidence type="ECO:0000259" key="3">
    <source>
        <dbReference type="PROSITE" id="PS50977"/>
    </source>
</evidence>
<dbReference type="GO" id="GO:0000976">
    <property type="term" value="F:transcription cis-regulatory region binding"/>
    <property type="evidence" value="ECO:0007669"/>
    <property type="project" value="TreeGrafter"/>
</dbReference>
<dbReference type="Pfam" id="PF14246">
    <property type="entry name" value="TetR_C_7"/>
    <property type="match status" value="1"/>
</dbReference>
<dbReference type="GO" id="GO:0003700">
    <property type="term" value="F:DNA-binding transcription factor activity"/>
    <property type="evidence" value="ECO:0007669"/>
    <property type="project" value="TreeGrafter"/>
</dbReference>
<dbReference type="SUPFAM" id="SSF46689">
    <property type="entry name" value="Homeodomain-like"/>
    <property type="match status" value="1"/>
</dbReference>
<organism evidence="4 5">
    <name type="scientific">Notoacmeibacter ruber</name>
    <dbReference type="NCBI Taxonomy" id="2670375"/>
    <lineage>
        <taxon>Bacteria</taxon>
        <taxon>Pseudomonadati</taxon>
        <taxon>Pseudomonadota</taxon>
        <taxon>Alphaproteobacteria</taxon>
        <taxon>Hyphomicrobiales</taxon>
        <taxon>Notoacmeibacteraceae</taxon>
        <taxon>Notoacmeibacter</taxon>
    </lineage>
</organism>
<evidence type="ECO:0000313" key="4">
    <source>
        <dbReference type="EMBL" id="RLQ89492.1"/>
    </source>
</evidence>
<proteinExistence type="predicted"/>
<dbReference type="Gene3D" id="1.10.357.10">
    <property type="entry name" value="Tetracycline Repressor, domain 2"/>
    <property type="match status" value="1"/>
</dbReference>